<gene>
    <name evidence="5" type="ORF">F1559_003646</name>
</gene>
<keyword evidence="3" id="KW-0812">Transmembrane</keyword>
<comment type="similarity">
    <text evidence="1">Belongs to the CBP3 family.</text>
</comment>
<dbReference type="OrthoDB" id="4007at2759"/>
<dbReference type="AlphaFoldDB" id="A0A7J7IKV2"/>
<name>A0A7J7IKV2_9RHOD</name>
<dbReference type="GO" id="GO:0005739">
    <property type="term" value="C:mitochondrion"/>
    <property type="evidence" value="ECO:0007669"/>
    <property type="project" value="TreeGrafter"/>
</dbReference>
<proteinExistence type="inferred from homology"/>
<dbReference type="GO" id="GO:0034551">
    <property type="term" value="P:mitochondrial respiratory chain complex III assembly"/>
    <property type="evidence" value="ECO:0007669"/>
    <property type="project" value="TreeGrafter"/>
</dbReference>
<dbReference type="Proteomes" id="UP000530660">
    <property type="component" value="Unassembled WGS sequence"/>
</dbReference>
<accession>A0A7J7IKV2</accession>
<reference evidence="5 6" key="1">
    <citation type="journal article" date="2020" name="J. Phycol.">
        <title>Comparative genome analysis reveals Cyanidiococcus gen. nov., a new extremophilic red algal genus sister to Cyanidioschyzon (Cyanidioschyzonaceae, Rhodophyta).</title>
        <authorList>
            <person name="Liu S.-L."/>
            <person name="Chiang Y.-R."/>
            <person name="Yoon H.S."/>
            <person name="Fu H.-Y."/>
        </authorList>
    </citation>
    <scope>NUCLEOTIDE SEQUENCE [LARGE SCALE GENOMIC DNA]</scope>
    <source>
        <strain evidence="5 6">THAL066</strain>
    </source>
</reference>
<dbReference type="InterPro" id="IPR021150">
    <property type="entry name" value="Ubiq_cyt_c_chap"/>
</dbReference>
<evidence type="ECO:0000313" key="6">
    <source>
        <dbReference type="Proteomes" id="UP000530660"/>
    </source>
</evidence>
<dbReference type="PANTHER" id="PTHR12184">
    <property type="entry name" value="UBIQUINOL-CYTOCHROME C REDUCTASE COMPLEX ASSEMBLY FACTOR 1 FAMILY MEMBER"/>
    <property type="match status" value="1"/>
</dbReference>
<feature type="region of interest" description="Disordered" evidence="2">
    <location>
        <begin position="90"/>
        <end position="114"/>
    </location>
</feature>
<evidence type="ECO:0000259" key="4">
    <source>
        <dbReference type="Pfam" id="PF03981"/>
    </source>
</evidence>
<dbReference type="PANTHER" id="PTHR12184:SF1">
    <property type="entry name" value="UBIQUINOL-CYTOCHROME-C REDUCTASE COMPLEX ASSEMBLY FACTOR 1"/>
    <property type="match status" value="1"/>
</dbReference>
<evidence type="ECO:0000256" key="3">
    <source>
        <dbReference type="SAM" id="Phobius"/>
    </source>
</evidence>
<keyword evidence="6" id="KW-1185">Reference proteome</keyword>
<organism evidence="5 6">
    <name type="scientific">Cyanidiococcus yangmingshanensis</name>
    <dbReference type="NCBI Taxonomy" id="2690220"/>
    <lineage>
        <taxon>Eukaryota</taxon>
        <taxon>Rhodophyta</taxon>
        <taxon>Bangiophyceae</taxon>
        <taxon>Cyanidiales</taxon>
        <taxon>Cyanidiaceae</taxon>
        <taxon>Cyanidiococcus</taxon>
    </lineage>
</organism>
<dbReference type="InterPro" id="IPR007129">
    <property type="entry name" value="Ubiqinol_cyt_c_chaperone_CPB3"/>
</dbReference>
<feature type="transmembrane region" description="Helical" evidence="3">
    <location>
        <begin position="12"/>
        <end position="34"/>
    </location>
</feature>
<keyword evidence="3" id="KW-0472">Membrane</keyword>
<evidence type="ECO:0000256" key="2">
    <source>
        <dbReference type="SAM" id="MobiDB-lite"/>
    </source>
</evidence>
<comment type="caution">
    <text evidence="5">The sequence shown here is derived from an EMBL/GenBank/DDBJ whole genome shotgun (WGS) entry which is preliminary data.</text>
</comment>
<keyword evidence="3" id="KW-1133">Transmembrane helix</keyword>
<sequence>MAVEHSRFSHPVYAGRSTLCYSLWFVSLSAMLALPRHLCLRTGALRMTTDSFRPLPSSLSCSERLYRLLPSAREPCSRVAATPRLLATGRARRNTEEKLSSSQPSRGKRFDSSPATRSEESVSWWKAWLRRVAQSANGQEPSLLLRLLGYNSKESRALRLGKLLYRGLVRQAESWHLRLYGAPQGESAKEPPFAAWVQLVSLHMWMTIYRLRAEGDFGRDVSQAIYENFWPQLRRRLVEDLGLGLVQTSKHLRECEHMFYGAAIRYDEAWLNKNVDAFTAALQRNIPQISAEQARELYEYTAQQLQYSARRPVDMIWQAPGLTPPGPHISQVQRFQKSPV</sequence>
<dbReference type="Pfam" id="PF03981">
    <property type="entry name" value="Ubiq_cyt_C_chap"/>
    <property type="match status" value="1"/>
</dbReference>
<evidence type="ECO:0000313" key="5">
    <source>
        <dbReference type="EMBL" id="KAF6003340.1"/>
    </source>
</evidence>
<protein>
    <recommendedName>
        <fullName evidence="4">Ubiquinol-cytochrome c chaperone domain-containing protein</fullName>
    </recommendedName>
</protein>
<dbReference type="EMBL" id="VWRR01000007">
    <property type="protein sequence ID" value="KAF6003340.1"/>
    <property type="molecule type" value="Genomic_DNA"/>
</dbReference>
<feature type="domain" description="Ubiquinol-cytochrome c chaperone" evidence="4">
    <location>
        <begin position="193"/>
        <end position="309"/>
    </location>
</feature>
<evidence type="ECO:0000256" key="1">
    <source>
        <dbReference type="ARBA" id="ARBA00006407"/>
    </source>
</evidence>